<dbReference type="EMBL" id="CAJNOQ010060005">
    <property type="protein sequence ID" value="CAF1669365.1"/>
    <property type="molecule type" value="Genomic_DNA"/>
</dbReference>
<evidence type="ECO:0000313" key="1">
    <source>
        <dbReference type="EMBL" id="CAF1669365.1"/>
    </source>
</evidence>
<name>A0A816G2H0_9BILA</name>
<evidence type="ECO:0000313" key="3">
    <source>
        <dbReference type="Proteomes" id="UP000663829"/>
    </source>
</evidence>
<organism evidence="1 3">
    <name type="scientific">Didymodactylos carnosus</name>
    <dbReference type="NCBI Taxonomy" id="1234261"/>
    <lineage>
        <taxon>Eukaryota</taxon>
        <taxon>Metazoa</taxon>
        <taxon>Spiralia</taxon>
        <taxon>Gnathifera</taxon>
        <taxon>Rotifera</taxon>
        <taxon>Eurotatoria</taxon>
        <taxon>Bdelloidea</taxon>
        <taxon>Philodinida</taxon>
        <taxon>Philodinidae</taxon>
        <taxon>Didymodactylos</taxon>
    </lineage>
</organism>
<reference evidence="1" key="1">
    <citation type="submission" date="2021-02" db="EMBL/GenBank/DDBJ databases">
        <authorList>
            <person name="Nowell W R."/>
        </authorList>
    </citation>
    <scope>NUCLEOTIDE SEQUENCE</scope>
</reference>
<dbReference type="EMBL" id="CAJOBC010138583">
    <property type="protein sequence ID" value="CAF4637366.1"/>
    <property type="molecule type" value="Genomic_DNA"/>
</dbReference>
<keyword evidence="3" id="KW-1185">Reference proteome</keyword>
<dbReference type="Proteomes" id="UP000681722">
    <property type="component" value="Unassembled WGS sequence"/>
</dbReference>
<evidence type="ECO:0000313" key="2">
    <source>
        <dbReference type="EMBL" id="CAF4637366.1"/>
    </source>
</evidence>
<dbReference type="Proteomes" id="UP000663829">
    <property type="component" value="Unassembled WGS sequence"/>
</dbReference>
<accession>A0A816G2H0</accession>
<proteinExistence type="predicted"/>
<feature type="non-terminal residue" evidence="1">
    <location>
        <position position="1"/>
    </location>
</feature>
<sequence>NLKWARNP</sequence>
<comment type="caution">
    <text evidence="1">The sequence shown here is derived from an EMBL/GenBank/DDBJ whole genome shotgun (WGS) entry which is preliminary data.</text>
</comment>
<protein>
    <submittedName>
        <fullName evidence="1">Uncharacterized protein</fullName>
    </submittedName>
</protein>
<gene>
    <name evidence="1" type="ORF">GPM918_LOCUS46258</name>
    <name evidence="2" type="ORF">SRO942_LOCUS50035</name>
</gene>